<accession>A0ABU1U5F5</accession>
<proteinExistence type="predicted"/>
<dbReference type="EMBL" id="JAVDWA010000010">
    <property type="protein sequence ID" value="MDR7074725.1"/>
    <property type="molecule type" value="Genomic_DNA"/>
</dbReference>
<evidence type="ECO:0000313" key="1">
    <source>
        <dbReference type="EMBL" id="MDR7074725.1"/>
    </source>
</evidence>
<organism evidence="1 2">
    <name type="scientific">Fictibacillus barbaricus</name>
    <dbReference type="NCBI Taxonomy" id="182136"/>
    <lineage>
        <taxon>Bacteria</taxon>
        <taxon>Bacillati</taxon>
        <taxon>Bacillota</taxon>
        <taxon>Bacilli</taxon>
        <taxon>Bacillales</taxon>
        <taxon>Fictibacillaceae</taxon>
        <taxon>Fictibacillus</taxon>
    </lineage>
</organism>
<dbReference type="RefSeq" id="WP_310262149.1">
    <property type="nucleotide sequence ID" value="NZ_JAVDWA010000010.1"/>
</dbReference>
<sequence length="647" mass="77368">MEKIIDSLYIHTKDSLVNHDLKAIDENNKLLKEILRIYMKNTDNAHQSKLIDSFISYYDELIKISFDLDREQLGYDLLLDFYEILNEYKKINYYLDDGIEAYINSLKSIDSKKMIEGPIELLYKLFINAGIGLGKSDNNIPLIIRMIYKSFKENNNLNENEKNKNIDRFFNSILTFSYYTELTSDFHKDLIEKSIVQLILYIINKRDLIILKSILLHLHKQQHMYKDRIMLEKLFLTITVYIYYLIFKEELISVEDKNSLKEFLNEINYVFRDNLYNYEENIWEYYEEVSVELRSWEIMPDDEAKWIIMSSVVNEFYILVSIISVNFNLFNVSKDILDKSKIFGIVNNYLNNNEISPHLDKIYEDIVFLFGVDRNKEADLLSLKEQLLKIYKDIEVNELRYLNQQSIDCLDSIKIKFEEKMNIFPFQHELEEEQIYDIYIEHSFKEMIYFLLQEKNIDEHISVKIWGYVENKILSELNKYGINTIYIPTNSNNKINILLDEINDLEINTNTNINTFVSGITSDDRLLYSEPAQKMEQLKLIENQKKLHLVRKKYWLGFDSTKLKISVDKFEMILEDFEKTNLEEYLVNKKEADENYLINVTNDIYLPFSNEEALEFNNLRYKFIKFKIKLSIYSEENSGFLIILQNK</sequence>
<protein>
    <submittedName>
        <fullName evidence="1">Uncharacterized protein</fullName>
    </submittedName>
</protein>
<comment type="caution">
    <text evidence="1">The sequence shown here is derived from an EMBL/GenBank/DDBJ whole genome shotgun (WGS) entry which is preliminary data.</text>
</comment>
<gene>
    <name evidence="1" type="ORF">J2X07_003722</name>
</gene>
<reference evidence="1 2" key="1">
    <citation type="submission" date="2023-07" db="EMBL/GenBank/DDBJ databases">
        <title>Sorghum-associated microbial communities from plants grown in Nebraska, USA.</title>
        <authorList>
            <person name="Schachtman D."/>
        </authorList>
    </citation>
    <scope>NUCLEOTIDE SEQUENCE [LARGE SCALE GENOMIC DNA]</scope>
    <source>
        <strain evidence="1 2">BE211</strain>
    </source>
</reference>
<evidence type="ECO:0000313" key="2">
    <source>
        <dbReference type="Proteomes" id="UP001258181"/>
    </source>
</evidence>
<keyword evidence="2" id="KW-1185">Reference proteome</keyword>
<name>A0ABU1U5F5_9BACL</name>
<dbReference type="Proteomes" id="UP001258181">
    <property type="component" value="Unassembled WGS sequence"/>
</dbReference>